<dbReference type="SUPFAM" id="SSF46689">
    <property type="entry name" value="Homeodomain-like"/>
    <property type="match status" value="1"/>
</dbReference>
<sequence length="195" mass="21414">MTRPPQKRRLETRARLLAEAARLIQAQGYAGLRVEDVVEAAGVAKGTLFSHFTDKDGLLAVLIGAEVMRLIDDMEAATRPQDLPQLMERLSPLLDFVASDRVIFDLLLRYSGSTGAERDAVVTEGFYRQIDLWAGWIADMQATGAIRDDHPPALLAEGIQAFLNQVIAIRFCQGDQATGTPAEALHPFLAAWLIT</sequence>
<dbReference type="GO" id="GO:0003700">
    <property type="term" value="F:DNA-binding transcription factor activity"/>
    <property type="evidence" value="ECO:0007669"/>
    <property type="project" value="TreeGrafter"/>
</dbReference>
<evidence type="ECO:0000313" key="5">
    <source>
        <dbReference type="Proteomes" id="UP000813672"/>
    </source>
</evidence>
<evidence type="ECO:0000259" key="3">
    <source>
        <dbReference type="PROSITE" id="PS50977"/>
    </source>
</evidence>
<keyword evidence="1 2" id="KW-0238">DNA-binding</keyword>
<protein>
    <submittedName>
        <fullName evidence="4">TetR/AcrR family transcriptional regulator</fullName>
    </submittedName>
</protein>
<dbReference type="AlphaFoldDB" id="A0A9Q3WMB9"/>
<organism evidence="4 5">
    <name type="scientific">Ruegeria pomeroyi</name>
    <dbReference type="NCBI Taxonomy" id="89184"/>
    <lineage>
        <taxon>Bacteria</taxon>
        <taxon>Pseudomonadati</taxon>
        <taxon>Pseudomonadota</taxon>
        <taxon>Alphaproteobacteria</taxon>
        <taxon>Rhodobacterales</taxon>
        <taxon>Roseobacteraceae</taxon>
        <taxon>Ruegeria</taxon>
    </lineage>
</organism>
<feature type="domain" description="HTH tetR-type" evidence="3">
    <location>
        <begin position="10"/>
        <end position="70"/>
    </location>
</feature>
<dbReference type="InterPro" id="IPR009057">
    <property type="entry name" value="Homeodomain-like_sf"/>
</dbReference>
<dbReference type="Gene3D" id="1.10.357.10">
    <property type="entry name" value="Tetracycline Repressor, domain 2"/>
    <property type="match status" value="1"/>
</dbReference>
<dbReference type="InterPro" id="IPR036271">
    <property type="entry name" value="Tet_transcr_reg_TetR-rel_C_sf"/>
</dbReference>
<dbReference type="Proteomes" id="UP000813672">
    <property type="component" value="Unassembled WGS sequence"/>
</dbReference>
<name>A0A9Q3WMB9_9RHOB</name>
<dbReference type="Pfam" id="PF00440">
    <property type="entry name" value="TetR_N"/>
    <property type="match status" value="1"/>
</dbReference>
<comment type="caution">
    <text evidence="4">The sequence shown here is derived from an EMBL/GenBank/DDBJ whole genome shotgun (WGS) entry which is preliminary data.</text>
</comment>
<dbReference type="InterPro" id="IPR050109">
    <property type="entry name" value="HTH-type_TetR-like_transc_reg"/>
</dbReference>
<dbReference type="EMBL" id="JAGQAF010000010">
    <property type="protein sequence ID" value="MCE8538865.1"/>
    <property type="molecule type" value="Genomic_DNA"/>
</dbReference>
<proteinExistence type="predicted"/>
<dbReference type="PRINTS" id="PR00455">
    <property type="entry name" value="HTHTETR"/>
</dbReference>
<dbReference type="GO" id="GO:0000976">
    <property type="term" value="F:transcription cis-regulatory region binding"/>
    <property type="evidence" value="ECO:0007669"/>
    <property type="project" value="TreeGrafter"/>
</dbReference>
<dbReference type="PANTHER" id="PTHR30055:SF146">
    <property type="entry name" value="HTH-TYPE TRANSCRIPTIONAL DUAL REGULATOR CECR"/>
    <property type="match status" value="1"/>
</dbReference>
<evidence type="ECO:0000256" key="1">
    <source>
        <dbReference type="ARBA" id="ARBA00023125"/>
    </source>
</evidence>
<gene>
    <name evidence="4" type="ORF">KBY27_15540</name>
</gene>
<dbReference type="PROSITE" id="PS50977">
    <property type="entry name" value="HTH_TETR_2"/>
    <property type="match status" value="1"/>
</dbReference>
<evidence type="ECO:0000256" key="2">
    <source>
        <dbReference type="PROSITE-ProRule" id="PRU00335"/>
    </source>
</evidence>
<feature type="DNA-binding region" description="H-T-H motif" evidence="2">
    <location>
        <begin position="33"/>
        <end position="52"/>
    </location>
</feature>
<dbReference type="PANTHER" id="PTHR30055">
    <property type="entry name" value="HTH-TYPE TRANSCRIPTIONAL REGULATOR RUTR"/>
    <property type="match status" value="1"/>
</dbReference>
<dbReference type="SUPFAM" id="SSF48498">
    <property type="entry name" value="Tetracyclin repressor-like, C-terminal domain"/>
    <property type="match status" value="1"/>
</dbReference>
<dbReference type="RefSeq" id="WP_234220706.1">
    <property type="nucleotide sequence ID" value="NZ_JAGQAF010000010.1"/>
</dbReference>
<evidence type="ECO:0000313" key="4">
    <source>
        <dbReference type="EMBL" id="MCE8538865.1"/>
    </source>
</evidence>
<dbReference type="InterPro" id="IPR001647">
    <property type="entry name" value="HTH_TetR"/>
</dbReference>
<accession>A0A9Q3WMB9</accession>
<reference evidence="4" key="1">
    <citation type="journal article" date="2021" name="Environ. Microbiol.">
        <title>Cryptic niche differentiation of novel sediment ecotypes of Rugeria pomeroyi correlates with nitrate respiration.</title>
        <authorList>
            <person name="Lin X."/>
            <person name="McNichol J."/>
            <person name="Chu X."/>
            <person name="Qian Y."/>
            <person name="Luo H."/>
        </authorList>
    </citation>
    <scope>NUCLEOTIDE SEQUENCE</scope>
    <source>
        <strain evidence="4">SZCCDBB064</strain>
    </source>
</reference>